<accession>A0A5K0U6J5</accession>
<reference evidence="5 6" key="1">
    <citation type="submission" date="2018-10" db="EMBL/GenBank/DDBJ databases">
        <authorList>
            <consortium name="IHU Genomes"/>
        </authorList>
    </citation>
    <scope>NUCLEOTIDE SEQUENCE [LARGE SCALE GENOMIC DNA]</scope>
    <source>
        <strain evidence="5 6">A1</strain>
    </source>
</reference>
<keyword evidence="2" id="KW-0378">Hydrolase</keyword>
<dbReference type="Gene3D" id="3.30.420.10">
    <property type="entry name" value="Ribonuclease H-like superfamily/Ribonuclease H"/>
    <property type="match status" value="1"/>
</dbReference>
<dbReference type="InterPro" id="IPR013520">
    <property type="entry name" value="Ribonucl_H"/>
</dbReference>
<dbReference type="PANTHER" id="PTHR23044:SF61">
    <property type="entry name" value="3'-5' EXORIBONUCLEASE 1-RELATED"/>
    <property type="match status" value="1"/>
</dbReference>
<sequence>MILYLCVLDLEATCGKHTSPEIIEFSSVMLRWEKNEITEIGQFQQFVRPSIHPVVSLFCEKLTGITQGTVNKGASLKETVAKHLKWIRDITNSKDVKDIRERVMIVTCGAWDIEMMLPADLERNNLDTDPVYEQYVNAKDLFSTVTGIRTSKSSMTEMMKYYDLELKGRHHSGIDDSRNISRIITEMIKQGLTLEVFIEHIKK</sequence>
<dbReference type="Pfam" id="PF00929">
    <property type="entry name" value="RNase_T"/>
    <property type="match status" value="1"/>
</dbReference>
<dbReference type="SMART" id="SM00479">
    <property type="entry name" value="EXOIII"/>
    <property type="match status" value="1"/>
</dbReference>
<dbReference type="CDD" id="cd06133">
    <property type="entry name" value="ERI-1_3'hExo_like"/>
    <property type="match status" value="1"/>
</dbReference>
<evidence type="ECO:0000313" key="5">
    <source>
        <dbReference type="EMBL" id="VBB17569.1"/>
    </source>
</evidence>
<keyword evidence="3 5" id="KW-0269">Exonuclease</keyword>
<protein>
    <submittedName>
        <fullName evidence="5">Exonuclease</fullName>
    </submittedName>
</protein>
<gene>
    <name evidence="5" type="ORF">YASMINEVIRUS_31</name>
</gene>
<proteinExistence type="predicted"/>
<dbReference type="Proteomes" id="UP000594342">
    <property type="component" value="Unassembled WGS sequence"/>
</dbReference>
<dbReference type="InterPro" id="IPR051274">
    <property type="entry name" value="3-5_Exoribonuclease"/>
</dbReference>
<dbReference type="InterPro" id="IPR047201">
    <property type="entry name" value="ERI-1_3'hExo-like"/>
</dbReference>
<keyword evidence="6" id="KW-1185">Reference proteome</keyword>
<evidence type="ECO:0000313" key="6">
    <source>
        <dbReference type="Proteomes" id="UP000594342"/>
    </source>
</evidence>
<dbReference type="InterPro" id="IPR036397">
    <property type="entry name" value="RNaseH_sf"/>
</dbReference>
<comment type="caution">
    <text evidence="5">The sequence shown here is derived from an EMBL/GenBank/DDBJ whole genome shotgun (WGS) entry which is preliminary data.</text>
</comment>
<evidence type="ECO:0000256" key="2">
    <source>
        <dbReference type="ARBA" id="ARBA00022801"/>
    </source>
</evidence>
<dbReference type="InterPro" id="IPR012337">
    <property type="entry name" value="RNaseH-like_sf"/>
</dbReference>
<evidence type="ECO:0000256" key="3">
    <source>
        <dbReference type="ARBA" id="ARBA00022839"/>
    </source>
</evidence>
<evidence type="ECO:0000259" key="4">
    <source>
        <dbReference type="SMART" id="SM00479"/>
    </source>
</evidence>
<dbReference type="GO" id="GO:0000175">
    <property type="term" value="F:3'-5'-RNA exonuclease activity"/>
    <property type="evidence" value="ECO:0007669"/>
    <property type="project" value="InterPro"/>
</dbReference>
<dbReference type="EMBL" id="UPSH01000001">
    <property type="protein sequence ID" value="VBB17569.1"/>
    <property type="molecule type" value="Genomic_DNA"/>
</dbReference>
<dbReference type="PANTHER" id="PTHR23044">
    <property type="entry name" value="3'-5' EXONUCLEASE ERI1-RELATED"/>
    <property type="match status" value="1"/>
</dbReference>
<feature type="domain" description="Exonuclease" evidence="4">
    <location>
        <begin position="4"/>
        <end position="193"/>
    </location>
</feature>
<dbReference type="GO" id="GO:0003676">
    <property type="term" value="F:nucleic acid binding"/>
    <property type="evidence" value="ECO:0007669"/>
    <property type="project" value="InterPro"/>
</dbReference>
<keyword evidence="1" id="KW-0540">Nuclease</keyword>
<organism evidence="5 6">
    <name type="scientific">Yasminevirus sp. GU-2018</name>
    <dbReference type="NCBI Taxonomy" id="2420051"/>
    <lineage>
        <taxon>Viruses</taxon>
        <taxon>Varidnaviria</taxon>
        <taxon>Bamfordvirae</taxon>
        <taxon>Nucleocytoviricota</taxon>
        <taxon>Megaviricetes</taxon>
        <taxon>Imitervirales</taxon>
        <taxon>Mimiviridae</taxon>
        <taxon>Klosneuvirinae</taxon>
        <taxon>Yasminevirus</taxon>
        <taxon>Yasminevirus saudimassiliense</taxon>
    </lineage>
</organism>
<dbReference type="SUPFAM" id="SSF53098">
    <property type="entry name" value="Ribonuclease H-like"/>
    <property type="match status" value="1"/>
</dbReference>
<name>A0A5K0U6J5_9VIRU</name>
<evidence type="ECO:0000256" key="1">
    <source>
        <dbReference type="ARBA" id="ARBA00022722"/>
    </source>
</evidence>